<protein>
    <submittedName>
        <fullName evidence="4">Metalloprotease YebA</fullName>
    </submittedName>
</protein>
<dbReference type="Proteomes" id="UP000215596">
    <property type="component" value="Unassembled WGS sequence"/>
</dbReference>
<evidence type="ECO:0000313" key="5">
    <source>
        <dbReference type="Proteomes" id="UP000215596"/>
    </source>
</evidence>
<keyword evidence="4" id="KW-0645">Protease</keyword>
<keyword evidence="1" id="KW-0732">Signal</keyword>
<keyword evidence="2" id="KW-1133">Transmembrane helix</keyword>
<keyword evidence="2" id="KW-0812">Transmembrane</keyword>
<evidence type="ECO:0000313" key="4">
    <source>
        <dbReference type="EMBL" id="PAD71346.1"/>
    </source>
</evidence>
<dbReference type="InterPro" id="IPR011055">
    <property type="entry name" value="Dup_hybrid_motif"/>
</dbReference>
<dbReference type="GO" id="GO:0004222">
    <property type="term" value="F:metalloendopeptidase activity"/>
    <property type="evidence" value="ECO:0007669"/>
    <property type="project" value="TreeGrafter"/>
</dbReference>
<dbReference type="Pfam" id="PF01551">
    <property type="entry name" value="Peptidase_M23"/>
    <property type="match status" value="1"/>
</dbReference>
<proteinExistence type="predicted"/>
<accession>A0A268EDZ2</accession>
<evidence type="ECO:0000256" key="2">
    <source>
        <dbReference type="SAM" id="Phobius"/>
    </source>
</evidence>
<name>A0A268EDZ2_9BACL</name>
<keyword evidence="4" id="KW-0482">Metalloprotease</keyword>
<dbReference type="GO" id="GO:0006508">
    <property type="term" value="P:proteolysis"/>
    <property type="evidence" value="ECO:0007669"/>
    <property type="project" value="UniProtKB-KW"/>
</dbReference>
<dbReference type="Gene3D" id="2.70.70.10">
    <property type="entry name" value="Glucose Permease (Domain IIA)"/>
    <property type="match status" value="1"/>
</dbReference>
<dbReference type="AlphaFoldDB" id="A0A268EDZ2"/>
<dbReference type="InterPro" id="IPR050570">
    <property type="entry name" value="Cell_wall_metabolism_enzyme"/>
</dbReference>
<keyword evidence="4" id="KW-0378">Hydrolase</keyword>
<feature type="domain" description="M23ase beta-sheet core" evidence="3">
    <location>
        <begin position="229"/>
        <end position="323"/>
    </location>
</feature>
<dbReference type="CDD" id="cd12797">
    <property type="entry name" value="M23_peptidase"/>
    <property type="match status" value="1"/>
</dbReference>
<sequence length="328" mass="36941">MFKLKLIVSLVANPERFMKIVIATLLVLTLFILLFIALPAAMWKHIPLAKSQQEYDYYIDAARQMHEETGVYVNWQMIMAIDAVIFDHNFRKSSQEHAYSYKPYFIREEIITVTQTCTDEEGEEYDCSYTKTEYYPRDYNETLEMLVSDGKLDFQQIPLVLDKVEYVFEVTDGKIRFIGGADGVDEPGGGDVEIKPVAGRMAWPTDDNITRITSPFGWRIHPITGVRKLHKGMDIGTPMKSNVYAALDGKIIRAGWDSGGGGNIISIQHDNGIVTRYMHLDSFVVRSGSVKAGQLIAKSGNTGGSTGPHLHFQVEVNGEPVDPMNFFR</sequence>
<dbReference type="EMBL" id="NPBY01000108">
    <property type="protein sequence ID" value="PAD71346.1"/>
    <property type="molecule type" value="Genomic_DNA"/>
</dbReference>
<dbReference type="PANTHER" id="PTHR21666:SF289">
    <property type="entry name" value="L-ALA--D-GLU ENDOPEPTIDASE"/>
    <property type="match status" value="1"/>
</dbReference>
<dbReference type="InterPro" id="IPR016047">
    <property type="entry name" value="M23ase_b-sheet_dom"/>
</dbReference>
<reference evidence="4 5" key="1">
    <citation type="submission" date="2017-07" db="EMBL/GenBank/DDBJ databases">
        <title>Isolation and whole genome analysis of endospore-forming bacteria from heroin.</title>
        <authorList>
            <person name="Kalinowski J."/>
            <person name="Ahrens B."/>
            <person name="Al-Dilaimi A."/>
            <person name="Winkler A."/>
            <person name="Wibberg D."/>
            <person name="Schleenbecker U."/>
            <person name="Ruckert C."/>
            <person name="Wolfel R."/>
            <person name="Grass G."/>
        </authorList>
    </citation>
    <scope>NUCLEOTIDE SEQUENCE [LARGE SCALE GENOMIC DNA]</scope>
    <source>
        <strain evidence="4 5">7537-G1</strain>
    </source>
</reference>
<organism evidence="4 5">
    <name type="scientific">Paenibacillus campinasensis</name>
    <dbReference type="NCBI Taxonomy" id="66347"/>
    <lineage>
        <taxon>Bacteria</taxon>
        <taxon>Bacillati</taxon>
        <taxon>Bacillota</taxon>
        <taxon>Bacilli</taxon>
        <taxon>Bacillales</taxon>
        <taxon>Paenibacillaceae</taxon>
        <taxon>Paenibacillus</taxon>
    </lineage>
</organism>
<feature type="transmembrane region" description="Helical" evidence="2">
    <location>
        <begin position="20"/>
        <end position="43"/>
    </location>
</feature>
<dbReference type="SUPFAM" id="SSF51261">
    <property type="entry name" value="Duplicated hybrid motif"/>
    <property type="match status" value="1"/>
</dbReference>
<gene>
    <name evidence="4" type="ORF">CHH67_24690</name>
</gene>
<dbReference type="OrthoDB" id="9805070at2"/>
<keyword evidence="2" id="KW-0472">Membrane</keyword>
<comment type="caution">
    <text evidence="4">The sequence shown here is derived from an EMBL/GenBank/DDBJ whole genome shotgun (WGS) entry which is preliminary data.</text>
</comment>
<evidence type="ECO:0000259" key="3">
    <source>
        <dbReference type="Pfam" id="PF01551"/>
    </source>
</evidence>
<dbReference type="PANTHER" id="PTHR21666">
    <property type="entry name" value="PEPTIDASE-RELATED"/>
    <property type="match status" value="1"/>
</dbReference>
<evidence type="ECO:0000256" key="1">
    <source>
        <dbReference type="ARBA" id="ARBA00022729"/>
    </source>
</evidence>
<dbReference type="RefSeq" id="WP_095268026.1">
    <property type="nucleotide sequence ID" value="NZ_NPBY01000108.1"/>
</dbReference>